<feature type="compositionally biased region" description="Polar residues" evidence="1">
    <location>
        <begin position="633"/>
        <end position="643"/>
    </location>
</feature>
<sequence length="1414" mass="160576">MLLGRHVFLVVDNSRAGHIPRGENILGGGYIPGGENTLGGGHVLGGENIPGGGPQQMALIFEMIRGMQQAQVELTECLKQLKGANSYKEGHQNKNDNRNHKEMESYNRNDAPFVTMSDVADLLKQERKRPPKEPRHFVRKPSYPIELLKEPYSEKYDTPIFVLFDGRRGSVLEHISKFLDSIGPFAINGELCLLEFSKSLVDRSIYLVYGAVLLDCHVKYDEGELVEVCIDNMLLEFHAYLENLDISQFSPLLQKARKTTVSVRPHVKKVRDKKGLPQALTVSIAATVSDTKQKKSIEKVYEEPPLLPFTAEEMMPTAEEKKNPKYCHFHRYVHHPTTDCRTFQWELNRKIHYDTLQLSEEQQRVHKTPFPNHKKDNKVVVHRNASDMEVDESVVANSSLVPTAVRTLQKSPKFKSLFNQLRFGSKARSVATEALITIVAKSGATCFTAEAHASHAFLEITNVITFTDEDMKVQYLDHRRPLYLSDVVKNIQKIQGSPMEVTRFGGVTEYTIGHIQFVLKVRPILALTRFYVVNAEALYHVLLGRPWLHKHKLMSSTYHQCVKGRLNGKPICIATNSSPFDQTEAHFVEAALYDELSSMEDPSIVKPCGTLLLDWEDIESDPEGVTPEEGGLQPSSHLTQQTENSEEVVIDQKESIAVKTKESTTAEPKMISKEELEFLGFLVHNRGIDVDPAKASTIATMKAPTSHKELKSFLGRLSYNRRFIPVCTPVVDRLLRLYLASNGEAIGILVAQEDEGGTEKPVYYVNRALRDAETRAGIVLIREDGETIAKSFKLDFSYSNNASEYEAYIIGLAIAHEMGIKHLKVIGDSNLIICQAKGVGTVMRMHLRPLDSQISFEGPKVDVTINKRNVPITDLLKEEFEEQLFDTEDWRTSIKTKLMSLESVANLKTLKDYVLIAGDLYCRLPGDQQNRNPTQEISHKLIRGNVESIKARKDYQLLLTLGCYWPTMKKDTVDFVKSYHTFQLQANLIHTYPISLQNMAIPWPFHTWVLDFIGPINPPFGGYIWILVVTEYFSKWVEAIPLRKATGVAVANFIREHIITRFDIPHKIISDNDTSFVNKNVREVLEHYWIKHRDSRLITPKAMDKRRRTNHMLLRILSKMVFDYGKVWSSHLADTLWAYRSSPKTTTGFTPFSLVYGTDVISPMELFMPSSRILHGIDLEADADVCVEARVANLESLEEARELVQIRSLRVHRVHFGDRESDVNDMFEEYISSDVVASEVSKEVVEDHVRLSNCKQYKRSACKRVKIKVGRKGYSSTCGINANEVGPVGIDAIRVGSDLVARSGVGAKNDAAETSWESETSAIVSSSSDDESRPRYPQYQEPKAFTKLKFELGMQFATKQDVTDAVRHYSVFKGVQLRFKKNDKIRVRVKCVYGCPFELFFERNRRQEVERLRR</sequence>
<evidence type="ECO:0000256" key="1">
    <source>
        <dbReference type="SAM" id="MobiDB-lite"/>
    </source>
</evidence>
<dbReference type="InterPro" id="IPR012337">
    <property type="entry name" value="RNaseH-like_sf"/>
</dbReference>
<evidence type="ECO:0000259" key="2">
    <source>
        <dbReference type="PROSITE" id="PS50994"/>
    </source>
</evidence>
<feature type="region of interest" description="Disordered" evidence="1">
    <location>
        <begin position="87"/>
        <end position="108"/>
    </location>
</feature>
<dbReference type="GO" id="GO:0015074">
    <property type="term" value="P:DNA integration"/>
    <property type="evidence" value="ECO:0007669"/>
    <property type="project" value="InterPro"/>
</dbReference>
<name>A0A2N9HUE0_FAGSY</name>
<reference evidence="3" key="1">
    <citation type="submission" date="2018-02" db="EMBL/GenBank/DDBJ databases">
        <authorList>
            <person name="Cohen D.B."/>
            <person name="Kent A.D."/>
        </authorList>
    </citation>
    <scope>NUCLEOTIDE SEQUENCE</scope>
</reference>
<dbReference type="SUPFAM" id="SSF53098">
    <property type="entry name" value="Ribonuclease H-like"/>
    <property type="match status" value="2"/>
</dbReference>
<dbReference type="Gene3D" id="3.30.420.10">
    <property type="entry name" value="Ribonuclease H-like superfamily/Ribonuclease H"/>
    <property type="match status" value="2"/>
</dbReference>
<dbReference type="PANTHER" id="PTHR37984">
    <property type="entry name" value="PROTEIN CBG26694"/>
    <property type="match status" value="1"/>
</dbReference>
<dbReference type="SUPFAM" id="SSF56672">
    <property type="entry name" value="DNA/RNA polymerases"/>
    <property type="match status" value="1"/>
</dbReference>
<dbReference type="Pfam" id="PF13456">
    <property type="entry name" value="RVT_3"/>
    <property type="match status" value="1"/>
</dbReference>
<feature type="compositionally biased region" description="Basic and acidic residues" evidence="1">
    <location>
        <begin position="88"/>
        <end position="107"/>
    </location>
</feature>
<gene>
    <name evidence="3" type="ORF">FSB_LOCUS43151</name>
</gene>
<feature type="region of interest" description="Disordered" evidence="1">
    <location>
        <begin position="620"/>
        <end position="645"/>
    </location>
</feature>
<proteinExistence type="predicted"/>
<dbReference type="PANTHER" id="PTHR37984:SF5">
    <property type="entry name" value="PROTEIN NYNRIN-LIKE"/>
    <property type="match status" value="1"/>
</dbReference>
<dbReference type="InterPro" id="IPR002156">
    <property type="entry name" value="RNaseH_domain"/>
</dbReference>
<accession>A0A2N9HUE0</accession>
<dbReference type="Pfam" id="PF00665">
    <property type="entry name" value="rve"/>
    <property type="match status" value="1"/>
</dbReference>
<dbReference type="EMBL" id="OIVN01004068">
    <property type="protein sequence ID" value="SPD15269.1"/>
    <property type="molecule type" value="Genomic_DNA"/>
</dbReference>
<organism evidence="3">
    <name type="scientific">Fagus sylvatica</name>
    <name type="common">Beechnut</name>
    <dbReference type="NCBI Taxonomy" id="28930"/>
    <lineage>
        <taxon>Eukaryota</taxon>
        <taxon>Viridiplantae</taxon>
        <taxon>Streptophyta</taxon>
        <taxon>Embryophyta</taxon>
        <taxon>Tracheophyta</taxon>
        <taxon>Spermatophyta</taxon>
        <taxon>Magnoliopsida</taxon>
        <taxon>eudicotyledons</taxon>
        <taxon>Gunneridae</taxon>
        <taxon>Pentapetalae</taxon>
        <taxon>rosids</taxon>
        <taxon>fabids</taxon>
        <taxon>Fagales</taxon>
        <taxon>Fagaceae</taxon>
        <taxon>Fagus</taxon>
    </lineage>
</organism>
<dbReference type="InterPro" id="IPR036397">
    <property type="entry name" value="RNaseH_sf"/>
</dbReference>
<dbReference type="GO" id="GO:0003676">
    <property type="term" value="F:nucleic acid binding"/>
    <property type="evidence" value="ECO:0007669"/>
    <property type="project" value="InterPro"/>
</dbReference>
<dbReference type="InterPro" id="IPR001584">
    <property type="entry name" value="Integrase_cat-core"/>
</dbReference>
<protein>
    <recommendedName>
        <fullName evidence="2">Integrase catalytic domain-containing protein</fullName>
    </recommendedName>
</protein>
<dbReference type="InterPro" id="IPR043128">
    <property type="entry name" value="Rev_trsase/Diguanyl_cyclase"/>
</dbReference>
<dbReference type="PROSITE" id="PS50994">
    <property type="entry name" value="INTEGRASE"/>
    <property type="match status" value="1"/>
</dbReference>
<feature type="domain" description="Integrase catalytic" evidence="2">
    <location>
        <begin position="1000"/>
        <end position="1159"/>
    </location>
</feature>
<dbReference type="GO" id="GO:0004523">
    <property type="term" value="F:RNA-DNA hybrid ribonuclease activity"/>
    <property type="evidence" value="ECO:0007669"/>
    <property type="project" value="InterPro"/>
</dbReference>
<evidence type="ECO:0000313" key="3">
    <source>
        <dbReference type="EMBL" id="SPD15269.1"/>
    </source>
</evidence>
<dbReference type="InterPro" id="IPR043502">
    <property type="entry name" value="DNA/RNA_pol_sf"/>
</dbReference>
<dbReference type="InterPro" id="IPR050951">
    <property type="entry name" value="Retrovirus_Pol_polyprotein"/>
</dbReference>
<dbReference type="Gene3D" id="3.30.70.270">
    <property type="match status" value="1"/>
</dbReference>